<organism evidence="2 3">
    <name type="scientific">Streptomyces broussonetiae</name>
    <dbReference type="NCBI Taxonomy" id="2686304"/>
    <lineage>
        <taxon>Bacteria</taxon>
        <taxon>Bacillati</taxon>
        <taxon>Actinomycetota</taxon>
        <taxon>Actinomycetes</taxon>
        <taxon>Kitasatosporales</taxon>
        <taxon>Streptomycetaceae</taxon>
        <taxon>Streptomyces</taxon>
    </lineage>
</organism>
<keyword evidence="3" id="KW-1185">Reference proteome</keyword>
<protein>
    <submittedName>
        <fullName evidence="2">Uncharacterized protein</fullName>
    </submittedName>
</protein>
<reference evidence="2 3" key="1">
    <citation type="submission" date="2019-12" db="EMBL/GenBank/DDBJ databases">
        <title>Streptomyces sp. strain T44 isolated from rhizosphere soil of Broussonetia papyrifera.</title>
        <authorList>
            <person name="Mo P."/>
        </authorList>
    </citation>
    <scope>NUCLEOTIDE SEQUENCE [LARGE SCALE GENOMIC DNA]</scope>
    <source>
        <strain evidence="2 3">T44</strain>
    </source>
</reference>
<evidence type="ECO:0000256" key="1">
    <source>
        <dbReference type="SAM" id="MobiDB-lite"/>
    </source>
</evidence>
<dbReference type="EMBL" id="CP047020">
    <property type="protein sequence ID" value="QHA04692.1"/>
    <property type="molecule type" value="Genomic_DNA"/>
</dbReference>
<dbReference type="KEGG" id="sbro:GQF42_16575"/>
<feature type="region of interest" description="Disordered" evidence="1">
    <location>
        <begin position="1"/>
        <end position="26"/>
    </location>
</feature>
<feature type="compositionally biased region" description="Polar residues" evidence="1">
    <location>
        <begin position="1"/>
        <end position="11"/>
    </location>
</feature>
<dbReference type="AlphaFoldDB" id="A0A6I6MZE5"/>
<gene>
    <name evidence="2" type="ORF">GQF42_16575</name>
</gene>
<dbReference type="Proteomes" id="UP000436138">
    <property type="component" value="Chromosome"/>
</dbReference>
<proteinExistence type="predicted"/>
<name>A0A6I6MZE5_9ACTN</name>
<evidence type="ECO:0000313" key="3">
    <source>
        <dbReference type="Proteomes" id="UP000436138"/>
    </source>
</evidence>
<sequence length="174" mass="19173">MTTQRSAQSATPEDATPTVARQPDGLGKRVGEVAEITVLFDAKPGGAERFHQKAAKIQDDAWHYEKLVGTVHDFRVAFINNDTQVIGAVTYDGDFKPYMADIFANAGPWFDEMFEDIVEGWPGASDPHMVDWLATKIVEADMWYASNPTMTVEDTTKAQKVTQAFNALLDTVSG</sequence>
<accession>A0A6I6MZE5</accession>
<dbReference type="RefSeq" id="WP_158920628.1">
    <property type="nucleotide sequence ID" value="NZ_CP047020.1"/>
</dbReference>
<evidence type="ECO:0000313" key="2">
    <source>
        <dbReference type="EMBL" id="QHA04692.1"/>
    </source>
</evidence>